<dbReference type="CDD" id="cd00161">
    <property type="entry name" value="beta-trefoil_Ricin-like"/>
    <property type="match status" value="1"/>
</dbReference>
<dbReference type="RefSeq" id="WP_007379134.1">
    <property type="nucleotide sequence ID" value="NZ_CM000951.1"/>
</dbReference>
<dbReference type="AlphaFoldDB" id="B5HS80"/>
<gene>
    <name evidence="3" type="ORF">SSEG_02265</name>
</gene>
<name>B5HS80_STRX2</name>
<dbReference type="Pfam" id="PF00652">
    <property type="entry name" value="Ricin_B_lectin"/>
    <property type="match status" value="1"/>
</dbReference>
<dbReference type="Gene3D" id="2.80.10.50">
    <property type="match status" value="1"/>
</dbReference>
<evidence type="ECO:0000259" key="2">
    <source>
        <dbReference type="Pfam" id="PF00652"/>
    </source>
</evidence>
<evidence type="ECO:0000313" key="4">
    <source>
        <dbReference type="Proteomes" id="UP000002785"/>
    </source>
</evidence>
<dbReference type="PROSITE" id="PS50231">
    <property type="entry name" value="RICIN_B_LECTIN"/>
    <property type="match status" value="1"/>
</dbReference>
<proteinExistence type="predicted"/>
<dbReference type="EMBL" id="CM000951">
    <property type="protein sequence ID" value="EDY55685.1"/>
    <property type="molecule type" value="Genomic_DNA"/>
</dbReference>
<feature type="chain" id="PRO_5002832054" description="Ricin B lectin domain-containing protein" evidence="1">
    <location>
        <begin position="40"/>
        <end position="178"/>
    </location>
</feature>
<reference evidence="3" key="1">
    <citation type="submission" date="2009-10" db="EMBL/GenBank/DDBJ databases">
        <title>The genome sequence of Streptomyces sviceus strain ATCC 29083.</title>
        <authorList>
            <consortium name="The Broad Institute Genome Sequencing Platform"/>
            <consortium name="Broad Institute Microbial Sequencing Center"/>
            <person name="Fischbach M."/>
            <person name="Godfrey P."/>
            <person name="Ward D."/>
            <person name="Young S."/>
            <person name="Zeng Q."/>
            <person name="Koehrsen M."/>
            <person name="Alvarado L."/>
            <person name="Berlin A.M."/>
            <person name="Bochicchio J."/>
            <person name="Borenstein D."/>
            <person name="Chapman S.B."/>
            <person name="Chen Z."/>
            <person name="Engels R."/>
            <person name="Freedman E."/>
            <person name="Gellesch M."/>
            <person name="Goldberg J."/>
            <person name="Griggs A."/>
            <person name="Gujja S."/>
            <person name="Heilman E.R."/>
            <person name="Heiman D.I."/>
            <person name="Hepburn T.A."/>
            <person name="Howarth C."/>
            <person name="Jen D."/>
            <person name="Larson L."/>
            <person name="Lewis B."/>
            <person name="Mehta T."/>
            <person name="Park D."/>
            <person name="Pearson M."/>
            <person name="Richards J."/>
            <person name="Roberts A."/>
            <person name="Saif S."/>
            <person name="Shea T.D."/>
            <person name="Shenoy N."/>
            <person name="Sisk P."/>
            <person name="Stolte C."/>
            <person name="Sykes S.N."/>
            <person name="Thomson T."/>
            <person name="Walk T."/>
            <person name="White J."/>
            <person name="Yandava C."/>
            <person name="Straight P."/>
            <person name="Clardy J."/>
            <person name="Hung D."/>
            <person name="Kolter R."/>
            <person name="Mekalanos J."/>
            <person name="Walker S."/>
            <person name="Walsh C.T."/>
            <person name="Wieland-Brown L.C."/>
            <person name="Haas B."/>
            <person name="Nusbaum C."/>
            <person name="Birren B."/>
        </authorList>
    </citation>
    <scope>NUCLEOTIDE SEQUENCE [LARGE SCALE GENOMIC DNA]</scope>
    <source>
        <strain evidence="3">ATCC 29083</strain>
    </source>
</reference>
<keyword evidence="1" id="KW-0732">Signal</keyword>
<protein>
    <recommendedName>
        <fullName evidence="2">Ricin B lectin domain-containing protein</fullName>
    </recommendedName>
</protein>
<evidence type="ECO:0000313" key="3">
    <source>
        <dbReference type="EMBL" id="EDY55685.1"/>
    </source>
</evidence>
<sequence>MGRPLMNLACTRAGHRLAATAALIAAAVLTVVTAHPAAAQDSFRIETYNGGCLEIADASTHNGAPLQQYRCLGTDNQLFTTQDTGDGDGSVRIKTFAGKCLEVLDSDPSVDDTIVQGDCDDRYSIQEFQIHDLGDLEVAIEVNHLFLTVEEGHGGFLAPVVLHGDGSPGDHQVFTLVS</sequence>
<organism evidence="3 4">
    <name type="scientific">Streptomyces sviceus (strain ATCC 29083 / DSM 924 / JCM 4929 / NBRC 13980 / NCIMB 11184 / NRRL 5439 / UC 5370)</name>
    <dbReference type="NCBI Taxonomy" id="463191"/>
    <lineage>
        <taxon>Bacteria</taxon>
        <taxon>Bacillati</taxon>
        <taxon>Actinomycetota</taxon>
        <taxon>Actinomycetes</taxon>
        <taxon>Kitasatosporales</taxon>
        <taxon>Streptomycetaceae</taxon>
        <taxon>Streptomyces</taxon>
    </lineage>
</organism>
<dbReference type="InterPro" id="IPR035992">
    <property type="entry name" value="Ricin_B-like_lectins"/>
</dbReference>
<dbReference type="Proteomes" id="UP000002785">
    <property type="component" value="Chromosome"/>
</dbReference>
<evidence type="ECO:0000256" key="1">
    <source>
        <dbReference type="SAM" id="SignalP"/>
    </source>
</evidence>
<feature type="signal peptide" evidence="1">
    <location>
        <begin position="1"/>
        <end position="39"/>
    </location>
</feature>
<dbReference type="InterPro" id="IPR000772">
    <property type="entry name" value="Ricin_B_lectin"/>
</dbReference>
<feature type="domain" description="Ricin B lectin" evidence="2">
    <location>
        <begin position="43"/>
        <end position="152"/>
    </location>
</feature>
<accession>B5HS80</accession>
<dbReference type="SUPFAM" id="SSF50370">
    <property type="entry name" value="Ricin B-like lectins"/>
    <property type="match status" value="1"/>
</dbReference>
<dbReference type="HOGENOM" id="CLU_1509825_0_0_11"/>
<keyword evidence="4" id="KW-1185">Reference proteome</keyword>